<name>A0A7J7LNF9_9MAGN</name>
<dbReference type="EMBL" id="JACGCM010002137">
    <property type="protein sequence ID" value="KAF6144205.1"/>
    <property type="molecule type" value="Genomic_DNA"/>
</dbReference>
<feature type="non-terminal residue" evidence="1">
    <location>
        <position position="1"/>
    </location>
</feature>
<keyword evidence="2" id="KW-1185">Reference proteome</keyword>
<dbReference type="AlphaFoldDB" id="A0A7J7LNF9"/>
<sequence>IAVKDIITKNPQSKYFDVDNDPLAQVFGPVKKGFENLKDMVASLRPSGCATTSNVNVERSRISTILLREVAVAHFLNFHKHIVATRKALVLSGLQESEEAEYEVIIDIILEKNSPVFGQHRVFFDEHFIVTNIKYPRILLRFAY</sequence>
<accession>A0A7J7LNF9</accession>
<organism evidence="1 2">
    <name type="scientific">Kingdonia uniflora</name>
    <dbReference type="NCBI Taxonomy" id="39325"/>
    <lineage>
        <taxon>Eukaryota</taxon>
        <taxon>Viridiplantae</taxon>
        <taxon>Streptophyta</taxon>
        <taxon>Embryophyta</taxon>
        <taxon>Tracheophyta</taxon>
        <taxon>Spermatophyta</taxon>
        <taxon>Magnoliopsida</taxon>
        <taxon>Ranunculales</taxon>
        <taxon>Circaeasteraceae</taxon>
        <taxon>Kingdonia</taxon>
    </lineage>
</organism>
<comment type="caution">
    <text evidence="1">The sequence shown here is derived from an EMBL/GenBank/DDBJ whole genome shotgun (WGS) entry which is preliminary data.</text>
</comment>
<gene>
    <name evidence="1" type="ORF">GIB67_004878</name>
</gene>
<evidence type="ECO:0000313" key="1">
    <source>
        <dbReference type="EMBL" id="KAF6144205.1"/>
    </source>
</evidence>
<dbReference type="Proteomes" id="UP000541444">
    <property type="component" value="Unassembled WGS sequence"/>
</dbReference>
<evidence type="ECO:0000313" key="2">
    <source>
        <dbReference type="Proteomes" id="UP000541444"/>
    </source>
</evidence>
<proteinExistence type="predicted"/>
<reference evidence="1 2" key="1">
    <citation type="journal article" date="2020" name="IScience">
        <title>Genome Sequencing of the Endangered Kingdonia uniflora (Circaeasteraceae, Ranunculales) Reveals Potential Mechanisms of Evolutionary Specialization.</title>
        <authorList>
            <person name="Sun Y."/>
            <person name="Deng T."/>
            <person name="Zhang A."/>
            <person name="Moore M.J."/>
            <person name="Landis J.B."/>
            <person name="Lin N."/>
            <person name="Zhang H."/>
            <person name="Zhang X."/>
            <person name="Huang J."/>
            <person name="Zhang X."/>
            <person name="Sun H."/>
            <person name="Wang H."/>
        </authorList>
    </citation>
    <scope>NUCLEOTIDE SEQUENCE [LARGE SCALE GENOMIC DNA]</scope>
    <source>
        <strain evidence="1">TB1705</strain>
        <tissue evidence="1">Leaf</tissue>
    </source>
</reference>
<protein>
    <submittedName>
        <fullName evidence="1">Uncharacterized protein</fullName>
    </submittedName>
</protein>